<accession>A0A3S5AXL2</accession>
<evidence type="ECO:0000256" key="1">
    <source>
        <dbReference type="SAM" id="MobiDB-lite"/>
    </source>
</evidence>
<sequence>MPHHQPSGQQMPGCSYPSSPPPPPQRTTIIASWTPPTMGSLADTSQAASPLGQASETSSIGPFSSGIPRFPPGAYCGPASNRPSRCHLLSPQLPKRQFTVAMMPLRSQSQHWSHASPSSISPTSMSPILTSRRI</sequence>
<feature type="compositionally biased region" description="Polar residues" evidence="1">
    <location>
        <begin position="1"/>
        <end position="12"/>
    </location>
</feature>
<protein>
    <submittedName>
        <fullName evidence="2">Uncharacterized protein</fullName>
    </submittedName>
</protein>
<dbReference type="EMBL" id="CAAALY010248290">
    <property type="protein sequence ID" value="VEL34737.1"/>
    <property type="molecule type" value="Genomic_DNA"/>
</dbReference>
<feature type="compositionally biased region" description="Low complexity" evidence="1">
    <location>
        <begin position="107"/>
        <end position="134"/>
    </location>
</feature>
<name>A0A3S5AXL2_9PLAT</name>
<feature type="region of interest" description="Disordered" evidence="1">
    <location>
        <begin position="106"/>
        <end position="134"/>
    </location>
</feature>
<organism evidence="2 3">
    <name type="scientific">Protopolystoma xenopodis</name>
    <dbReference type="NCBI Taxonomy" id="117903"/>
    <lineage>
        <taxon>Eukaryota</taxon>
        <taxon>Metazoa</taxon>
        <taxon>Spiralia</taxon>
        <taxon>Lophotrochozoa</taxon>
        <taxon>Platyhelminthes</taxon>
        <taxon>Monogenea</taxon>
        <taxon>Polyopisthocotylea</taxon>
        <taxon>Polystomatidea</taxon>
        <taxon>Polystomatidae</taxon>
        <taxon>Protopolystoma</taxon>
    </lineage>
</organism>
<feature type="region of interest" description="Disordered" evidence="1">
    <location>
        <begin position="1"/>
        <end position="67"/>
    </location>
</feature>
<evidence type="ECO:0000313" key="3">
    <source>
        <dbReference type="Proteomes" id="UP000784294"/>
    </source>
</evidence>
<gene>
    <name evidence="2" type="ORF">PXEA_LOCUS28177</name>
</gene>
<evidence type="ECO:0000313" key="2">
    <source>
        <dbReference type="EMBL" id="VEL34737.1"/>
    </source>
</evidence>
<comment type="caution">
    <text evidence="2">The sequence shown here is derived from an EMBL/GenBank/DDBJ whole genome shotgun (WGS) entry which is preliminary data.</text>
</comment>
<dbReference type="AlphaFoldDB" id="A0A3S5AXL2"/>
<dbReference type="Proteomes" id="UP000784294">
    <property type="component" value="Unassembled WGS sequence"/>
</dbReference>
<proteinExistence type="predicted"/>
<reference evidence="2" key="1">
    <citation type="submission" date="2018-11" db="EMBL/GenBank/DDBJ databases">
        <authorList>
            <consortium name="Pathogen Informatics"/>
        </authorList>
    </citation>
    <scope>NUCLEOTIDE SEQUENCE</scope>
</reference>
<feature type="compositionally biased region" description="Polar residues" evidence="1">
    <location>
        <begin position="26"/>
        <end position="62"/>
    </location>
</feature>
<keyword evidence="3" id="KW-1185">Reference proteome</keyword>